<dbReference type="OrthoDB" id="7867235at2"/>
<dbReference type="RefSeq" id="WP_156102941.1">
    <property type="nucleotide sequence ID" value="NZ_AQRC01000007.1"/>
</dbReference>
<protein>
    <submittedName>
        <fullName evidence="2">Uncharacterized protein</fullName>
    </submittedName>
</protein>
<keyword evidence="3" id="KW-1185">Reference proteome</keyword>
<reference evidence="2 3" key="2">
    <citation type="journal article" date="2015" name="Antonie Van Leeuwenhoek">
        <title>Thioclava indica sp. nov., isolated from surface seawater of the Indian Ocean.</title>
        <authorList>
            <person name="Liu Y."/>
            <person name="Lai Q."/>
            <person name="Du J."/>
            <person name="Xu H."/>
            <person name="Jiang L."/>
            <person name="Shao Z."/>
        </authorList>
    </citation>
    <scope>NUCLEOTIDE SEQUENCE [LARGE SCALE GENOMIC DNA]</scope>
    <source>
        <strain evidence="2 3">13D2W-2</strain>
    </source>
</reference>
<accession>A0A085TW05</accession>
<sequence>MENLTDTELAEIDDLIGLPETRAEDGDLVNAADLAEWLGLTPNRVSALAREGVLPRNPDKRFPLRKAIRAYCDHARAGAQGRRVDSELAAEKLRAAKATAEKLEIQNAKARGDLLDGREVANEWRSIVTDLRAAVLAVPSRVAGRMGMDRATTAALDAEIRDAMEVISDDR</sequence>
<reference evidence="3" key="1">
    <citation type="submission" date="2013-04" db="EMBL/GenBank/DDBJ databases">
        <title>Thioclava sp. 13D2W-2 Genome Sequencing.</title>
        <authorList>
            <person name="Lai Q."/>
            <person name="Li G."/>
            <person name="Shao Z."/>
        </authorList>
    </citation>
    <scope>NUCLEOTIDE SEQUENCE [LARGE SCALE GENOMIC DNA]</scope>
    <source>
        <strain evidence="3">13D2W-2</strain>
    </source>
</reference>
<dbReference type="PATRIC" id="fig|1317124.6.peg.2037"/>
<evidence type="ECO:0000313" key="3">
    <source>
        <dbReference type="Proteomes" id="UP000028607"/>
    </source>
</evidence>
<keyword evidence="1" id="KW-0175">Coiled coil</keyword>
<organism evidence="2 3">
    <name type="scientific">Thioclava atlantica</name>
    <dbReference type="NCBI Taxonomy" id="1317124"/>
    <lineage>
        <taxon>Bacteria</taxon>
        <taxon>Pseudomonadati</taxon>
        <taxon>Pseudomonadota</taxon>
        <taxon>Alphaproteobacteria</taxon>
        <taxon>Rhodobacterales</taxon>
        <taxon>Paracoccaceae</taxon>
        <taxon>Thioclava</taxon>
    </lineage>
</organism>
<dbReference type="eggNOG" id="COG4220">
    <property type="taxonomic scope" value="Bacteria"/>
</dbReference>
<evidence type="ECO:0000256" key="1">
    <source>
        <dbReference type="SAM" id="Coils"/>
    </source>
</evidence>
<dbReference type="Proteomes" id="UP000028607">
    <property type="component" value="Unassembled WGS sequence"/>
</dbReference>
<dbReference type="EMBL" id="AQRC01000007">
    <property type="protein sequence ID" value="KFE34902.1"/>
    <property type="molecule type" value="Genomic_DNA"/>
</dbReference>
<proteinExistence type="predicted"/>
<feature type="coiled-coil region" evidence="1">
    <location>
        <begin position="86"/>
        <end position="113"/>
    </location>
</feature>
<dbReference type="AlphaFoldDB" id="A0A085TW05"/>
<name>A0A085TW05_9RHOB</name>
<comment type="caution">
    <text evidence="2">The sequence shown here is derived from an EMBL/GenBank/DDBJ whole genome shotgun (WGS) entry which is preliminary data.</text>
</comment>
<evidence type="ECO:0000313" key="2">
    <source>
        <dbReference type="EMBL" id="KFE34902.1"/>
    </source>
</evidence>
<dbReference type="STRING" id="1317124.DW2_10064"/>
<gene>
    <name evidence="2" type="ORF">DW2_10064</name>
</gene>